<name>A0A6P8AMT9_PYRGI</name>
<gene>
    <name evidence="2" type="ORF">PgNI_12354</name>
</gene>
<dbReference type="RefSeq" id="XP_030976203.1">
    <property type="nucleotide sequence ID" value="XM_031132304.1"/>
</dbReference>
<evidence type="ECO:0000313" key="1">
    <source>
        <dbReference type="Proteomes" id="UP000515153"/>
    </source>
</evidence>
<organism evidence="1 2">
    <name type="scientific">Pyricularia grisea</name>
    <name type="common">Crabgrass-specific blast fungus</name>
    <name type="synonym">Magnaporthe grisea</name>
    <dbReference type="NCBI Taxonomy" id="148305"/>
    <lineage>
        <taxon>Eukaryota</taxon>
        <taxon>Fungi</taxon>
        <taxon>Dikarya</taxon>
        <taxon>Ascomycota</taxon>
        <taxon>Pezizomycotina</taxon>
        <taxon>Sordariomycetes</taxon>
        <taxon>Sordariomycetidae</taxon>
        <taxon>Magnaporthales</taxon>
        <taxon>Pyriculariaceae</taxon>
        <taxon>Pyricularia</taxon>
    </lineage>
</organism>
<dbReference type="AlphaFoldDB" id="A0A6P8AMT9"/>
<proteinExistence type="predicted"/>
<dbReference type="Proteomes" id="UP000515153">
    <property type="component" value="Unplaced"/>
</dbReference>
<evidence type="ECO:0000313" key="2">
    <source>
        <dbReference type="RefSeq" id="XP_030976203.1"/>
    </source>
</evidence>
<reference evidence="2" key="2">
    <citation type="submission" date="2019-10" db="EMBL/GenBank/DDBJ databases">
        <authorList>
            <consortium name="NCBI Genome Project"/>
        </authorList>
    </citation>
    <scope>NUCLEOTIDE SEQUENCE</scope>
    <source>
        <strain evidence="2">NI907</strain>
    </source>
</reference>
<reference evidence="2" key="1">
    <citation type="journal article" date="2019" name="Mol. Biol. Evol.">
        <title>Blast fungal genomes show frequent chromosomal changes, gene gains and losses, and effector gene turnover.</title>
        <authorList>
            <person name="Gomez Luciano L.B."/>
            <person name="Jason Tsai I."/>
            <person name="Chuma I."/>
            <person name="Tosa Y."/>
            <person name="Chen Y.H."/>
            <person name="Li J.Y."/>
            <person name="Li M.Y."/>
            <person name="Jade Lu M.Y."/>
            <person name="Nakayashiki H."/>
            <person name="Li W.H."/>
        </authorList>
    </citation>
    <scope>NUCLEOTIDE SEQUENCE</scope>
    <source>
        <strain evidence="2">NI907</strain>
    </source>
</reference>
<protein>
    <submittedName>
        <fullName evidence="2">Uncharacterized protein</fullName>
    </submittedName>
</protein>
<dbReference type="GeneID" id="41967209"/>
<reference evidence="2" key="3">
    <citation type="submission" date="2025-08" db="UniProtKB">
        <authorList>
            <consortium name="RefSeq"/>
        </authorList>
    </citation>
    <scope>IDENTIFICATION</scope>
    <source>
        <strain evidence="2">NI907</strain>
    </source>
</reference>
<keyword evidence="1" id="KW-1185">Reference proteome</keyword>
<dbReference type="KEGG" id="pgri:PgNI_12354"/>
<accession>A0A6P8AMT9</accession>
<sequence length="197" mass="22591">MLGAFRQLMQAFNESVDVKFEDTQQKAAKVWGAIFKDENWLEAVMNSKSRGHFCHPALIGYNVMKLYNAYQGRVFLVLAIRDDAGEHTEISELLRSLKPHEYNERTGEVHINGTNITIGLENNSDIIRINRPQMLFNTRYSQLETAALYYSKNTPTKINDDSIGGILKKNRPLIVFKRRRASSLHDSENRIFVSKAV</sequence>